<feature type="compositionally biased region" description="Acidic residues" evidence="1">
    <location>
        <begin position="105"/>
        <end position="117"/>
    </location>
</feature>
<feature type="compositionally biased region" description="Polar residues" evidence="1">
    <location>
        <begin position="18"/>
        <end position="34"/>
    </location>
</feature>
<evidence type="ECO:0000313" key="2">
    <source>
        <dbReference type="EMBL" id="RDH25712.1"/>
    </source>
</evidence>
<accession>A0A370CH94</accession>
<feature type="region of interest" description="Disordered" evidence="1">
    <location>
        <begin position="18"/>
        <end position="46"/>
    </location>
</feature>
<dbReference type="VEuPathDB" id="FungiDB:M747DRAFT_300627"/>
<proteinExistence type="predicted"/>
<dbReference type="EMBL" id="KZ851899">
    <property type="protein sequence ID" value="RDH25712.1"/>
    <property type="molecule type" value="Genomic_DNA"/>
</dbReference>
<dbReference type="AlphaFoldDB" id="A0A370CH94"/>
<gene>
    <name evidence="2" type="ORF">M747DRAFT_300627</name>
</gene>
<name>A0A370CH94_ASPNG</name>
<protein>
    <submittedName>
        <fullName evidence="2">Uncharacterized protein</fullName>
    </submittedName>
</protein>
<evidence type="ECO:0000313" key="3">
    <source>
        <dbReference type="Proteomes" id="UP000253845"/>
    </source>
</evidence>
<reference evidence="2 3" key="1">
    <citation type="submission" date="2018-07" db="EMBL/GenBank/DDBJ databases">
        <title>Section-level genome sequencing of Aspergillus section Nigri to investigate inter- and intra-species variation.</title>
        <authorList>
            <consortium name="DOE Joint Genome Institute"/>
            <person name="Vesth T.C."/>
            <person name="Nybo J.L."/>
            <person name="Theobald S."/>
            <person name="Frisvad J.C."/>
            <person name="Larsen T.O."/>
            <person name="Nielsen K.F."/>
            <person name="Hoof J.B."/>
            <person name="Brandl J."/>
            <person name="Salamov A."/>
            <person name="Riley R."/>
            <person name="Gladden J.M."/>
            <person name="Phatale P."/>
            <person name="Nielsen M.T."/>
            <person name="Lyhne E.K."/>
            <person name="Kogle M.E."/>
            <person name="Strasser K."/>
            <person name="McDonnell E."/>
            <person name="Barry K."/>
            <person name="Clum A."/>
            <person name="Chen C."/>
            <person name="Nolan M."/>
            <person name="Sandor L."/>
            <person name="Kuo A."/>
            <person name="Lipzen A."/>
            <person name="Hainaut M."/>
            <person name="Drula E."/>
            <person name="Tsang A."/>
            <person name="Magnuson J.K."/>
            <person name="Henrissat B."/>
            <person name="Wiebenga A."/>
            <person name="Simmons B.A."/>
            <person name="Makela M.R."/>
            <person name="De vries R.P."/>
            <person name="Grigoriev I.V."/>
            <person name="Mortensen U.H."/>
            <person name="Baker S.E."/>
            <person name="Andersen M.R."/>
        </authorList>
    </citation>
    <scope>NUCLEOTIDE SEQUENCE [LARGE SCALE GENOMIC DNA]</scope>
    <source>
        <strain evidence="2 3">ATCC 13496</strain>
    </source>
</reference>
<organism evidence="2 3">
    <name type="scientific">Aspergillus niger ATCC 13496</name>
    <dbReference type="NCBI Taxonomy" id="1353008"/>
    <lineage>
        <taxon>Eukaryota</taxon>
        <taxon>Fungi</taxon>
        <taxon>Dikarya</taxon>
        <taxon>Ascomycota</taxon>
        <taxon>Pezizomycotina</taxon>
        <taxon>Eurotiomycetes</taxon>
        <taxon>Eurotiomycetidae</taxon>
        <taxon>Eurotiales</taxon>
        <taxon>Aspergillaceae</taxon>
        <taxon>Aspergillus</taxon>
        <taxon>Aspergillus subgen. Circumdati</taxon>
    </lineage>
</organism>
<evidence type="ECO:0000256" key="1">
    <source>
        <dbReference type="SAM" id="MobiDB-lite"/>
    </source>
</evidence>
<dbReference type="Proteomes" id="UP000253845">
    <property type="component" value="Unassembled WGS sequence"/>
</dbReference>
<feature type="compositionally biased region" description="Basic residues" evidence="1">
    <location>
        <begin position="37"/>
        <end position="46"/>
    </location>
</feature>
<feature type="region of interest" description="Disordered" evidence="1">
    <location>
        <begin position="85"/>
        <end position="117"/>
    </location>
</feature>
<sequence>MDKIVSFSNWLKVVKTKNQPTTSMYASQTNNNNHEPPKKKQKVSHHHPLFVVDGAVEQTPTQDKEQNICVSEGEVVEMMGIDDYDFGAPLKRVPTPYPKKNKDQYDDDKDDEDEREQ</sequence>